<evidence type="ECO:0000256" key="3">
    <source>
        <dbReference type="ARBA" id="ARBA00022475"/>
    </source>
</evidence>
<feature type="domain" description="YetF-like N-terminal transmembrane" evidence="9">
    <location>
        <begin position="6"/>
        <end position="79"/>
    </location>
</feature>
<feature type="transmembrane region" description="Helical" evidence="7">
    <location>
        <begin position="7"/>
        <end position="26"/>
    </location>
</feature>
<dbReference type="PANTHER" id="PTHR34582:SF7">
    <property type="entry name" value="UPF0702 TRANSMEMBRANE PROTEIN YDFS"/>
    <property type="match status" value="1"/>
</dbReference>
<dbReference type="PANTHER" id="PTHR34582">
    <property type="entry name" value="UPF0702 TRANSMEMBRANE PROTEIN YCAP"/>
    <property type="match status" value="1"/>
</dbReference>
<dbReference type="Pfam" id="PF20730">
    <property type="entry name" value="YetF_N"/>
    <property type="match status" value="1"/>
</dbReference>
<feature type="domain" description="YetF C-terminal" evidence="8">
    <location>
        <begin position="82"/>
        <end position="217"/>
    </location>
</feature>
<dbReference type="InterPro" id="IPR048454">
    <property type="entry name" value="YetF_N"/>
</dbReference>
<dbReference type="Pfam" id="PF04239">
    <property type="entry name" value="DUF421"/>
    <property type="match status" value="1"/>
</dbReference>
<reference evidence="10 11" key="1">
    <citation type="journal article" date="2020" name="G3 (Bethesda)">
        <title>Whole Genome Sequencing and Comparative Genomics of Two Nematicidal Bacillus Strains Reveals a Wide Range of Possible Virulence Factors.</title>
        <authorList>
            <person name="Susic N."/>
            <person name="Janezic S."/>
            <person name="Rupnik M."/>
            <person name="Geric Stare B."/>
        </authorList>
    </citation>
    <scope>NUCLEOTIDE SEQUENCE [LARGE SCALE GENOMIC DNA]</scope>
    <source>
        <strain evidence="10 11">I-1582</strain>
    </source>
</reference>
<comment type="similarity">
    <text evidence="2">Belongs to the UPF0702 family.</text>
</comment>
<dbReference type="EMBL" id="VDEM01000038">
    <property type="protein sequence ID" value="KAF0823098.1"/>
    <property type="molecule type" value="Genomic_DNA"/>
</dbReference>
<evidence type="ECO:0000259" key="8">
    <source>
        <dbReference type="Pfam" id="PF04239"/>
    </source>
</evidence>
<dbReference type="GO" id="GO:0005886">
    <property type="term" value="C:plasma membrane"/>
    <property type="evidence" value="ECO:0007669"/>
    <property type="project" value="UniProtKB-SubCell"/>
</dbReference>
<organism evidence="10 11">
    <name type="scientific">Cytobacillus firmus</name>
    <name type="common">Bacillus firmus</name>
    <dbReference type="NCBI Taxonomy" id="1399"/>
    <lineage>
        <taxon>Bacteria</taxon>
        <taxon>Bacillati</taxon>
        <taxon>Bacillota</taxon>
        <taxon>Bacilli</taxon>
        <taxon>Bacillales</taxon>
        <taxon>Bacillaceae</taxon>
        <taxon>Cytobacillus</taxon>
    </lineage>
</organism>
<keyword evidence="5 7" id="KW-1133">Transmembrane helix</keyword>
<evidence type="ECO:0000256" key="7">
    <source>
        <dbReference type="SAM" id="Phobius"/>
    </source>
</evidence>
<dbReference type="InterPro" id="IPR007353">
    <property type="entry name" value="DUF421"/>
</dbReference>
<keyword evidence="3" id="KW-1003">Cell membrane</keyword>
<evidence type="ECO:0000256" key="6">
    <source>
        <dbReference type="ARBA" id="ARBA00023136"/>
    </source>
</evidence>
<gene>
    <name evidence="10" type="ORF">KIS1582_3079</name>
</gene>
<evidence type="ECO:0000256" key="5">
    <source>
        <dbReference type="ARBA" id="ARBA00022989"/>
    </source>
</evidence>
<name>A0A380XRQ4_CYTFI</name>
<accession>A0A380XRQ4</accession>
<feature type="transmembrane region" description="Helical" evidence="7">
    <location>
        <begin position="35"/>
        <end position="53"/>
    </location>
</feature>
<feature type="transmembrane region" description="Helical" evidence="7">
    <location>
        <begin position="59"/>
        <end position="79"/>
    </location>
</feature>
<keyword evidence="6 7" id="KW-0472">Membrane</keyword>
<dbReference type="AlphaFoldDB" id="A0A380XRQ4"/>
<comment type="caution">
    <text evidence="10">The sequence shown here is derived from an EMBL/GenBank/DDBJ whole genome shotgun (WGS) entry which is preliminary data.</text>
</comment>
<evidence type="ECO:0000313" key="10">
    <source>
        <dbReference type="EMBL" id="KAF0823098.1"/>
    </source>
</evidence>
<keyword evidence="4 7" id="KW-0812">Transmembrane</keyword>
<dbReference type="Proteomes" id="UP000465778">
    <property type="component" value="Unassembled WGS sequence"/>
</dbReference>
<evidence type="ECO:0000259" key="9">
    <source>
        <dbReference type="Pfam" id="PF20730"/>
    </source>
</evidence>
<evidence type="ECO:0000256" key="4">
    <source>
        <dbReference type="ARBA" id="ARBA00022692"/>
    </source>
</evidence>
<dbReference type="InterPro" id="IPR023090">
    <property type="entry name" value="UPF0702_alpha/beta_dom_sf"/>
</dbReference>
<evidence type="ECO:0000313" key="11">
    <source>
        <dbReference type="Proteomes" id="UP000465778"/>
    </source>
</evidence>
<protein>
    <submittedName>
        <fullName evidence="10">Uncharacterized protein</fullName>
    </submittedName>
</protein>
<evidence type="ECO:0000256" key="2">
    <source>
        <dbReference type="ARBA" id="ARBA00006448"/>
    </source>
</evidence>
<sequence>MMTVNETILRVTIAFLVLFLLARLMGRKEIGQMTFFNWTTAIGIGSIAGNLAVNESTLIKDGVIALIVWTLFTIILDMIDLKSKQGRMVTTGEPLIVIKAGRIMEAALKISRIDMDELQALLRQKDIFSLKDVDYAILETNGELSVLKKESQQPVTKTDLNIKSLKNVLFPLPTDVISDGKINSENLSKLHLEKSWLDRELQKANIRSAEDVFFAQVQQDGTLYIDRKSK</sequence>
<evidence type="ECO:0000256" key="1">
    <source>
        <dbReference type="ARBA" id="ARBA00004651"/>
    </source>
</evidence>
<proteinExistence type="inferred from homology"/>
<comment type="subcellular location">
    <subcellularLocation>
        <location evidence="1">Cell membrane</location>
        <topology evidence="1">Multi-pass membrane protein</topology>
    </subcellularLocation>
</comment>
<dbReference type="Gene3D" id="3.30.240.20">
    <property type="entry name" value="bsu07140 like domains"/>
    <property type="match status" value="2"/>
</dbReference>